<organism evidence="9 10">
    <name type="scientific">Cloeon dipterum</name>
    <dbReference type="NCBI Taxonomy" id="197152"/>
    <lineage>
        <taxon>Eukaryota</taxon>
        <taxon>Metazoa</taxon>
        <taxon>Ecdysozoa</taxon>
        <taxon>Arthropoda</taxon>
        <taxon>Hexapoda</taxon>
        <taxon>Insecta</taxon>
        <taxon>Pterygota</taxon>
        <taxon>Palaeoptera</taxon>
        <taxon>Ephemeroptera</taxon>
        <taxon>Pisciforma</taxon>
        <taxon>Baetidae</taxon>
        <taxon>Cloeon</taxon>
    </lineage>
</organism>
<protein>
    <recommendedName>
        <fullName evidence="8">C3H1-type domain-containing protein</fullName>
    </recommendedName>
</protein>
<evidence type="ECO:0000313" key="9">
    <source>
        <dbReference type="EMBL" id="CAB3381012.1"/>
    </source>
</evidence>
<dbReference type="PANTHER" id="PTHR12620">
    <property type="entry name" value="U2 SNRNP AUXILIARY FACTOR, SMALL SUBUNIT"/>
    <property type="match status" value="1"/>
</dbReference>
<keyword evidence="3 6" id="KW-0863">Zinc-finger</keyword>
<name>A0A8S1DIZ8_9INSE</name>
<evidence type="ECO:0000256" key="2">
    <source>
        <dbReference type="ARBA" id="ARBA00022737"/>
    </source>
</evidence>
<evidence type="ECO:0000259" key="8">
    <source>
        <dbReference type="PROSITE" id="PS50103"/>
    </source>
</evidence>
<evidence type="ECO:0000256" key="1">
    <source>
        <dbReference type="ARBA" id="ARBA00022723"/>
    </source>
</evidence>
<feature type="region of interest" description="Disordered" evidence="7">
    <location>
        <begin position="328"/>
        <end position="411"/>
    </location>
</feature>
<sequence length="411" mass="48353">MYKVTQGHQIWRKEAKKQRRKKLRQQIAIERHKQQLEADCSPRYQAWLKDQEDAEEALREEEEKQSERDNLLWMQKELRAQQEFQLKRLEREKHDAEVMRQKAELLREIAAREEKKKREEKDQEEAIRRQEETLNLREKMIEDFLEKGCELPSELRVSMETNPHQPKCPFFQKVGACRFRNSCSRNHVKPSISCSVLIPSMFSHPALITTKGSQAGDQDCNLEYAESEIQGEYNEFFEDVCSEIEKLGKIVRFFTCCNHEPHLRGNVYVQLSSEREALRVCRNLSGRWFGGQRLQPCFVEIASWRNAVCGLFNLGKCVKVLRRPVSPASWSPEQESRRSSRASSSRSHRSRSHRSSRRSRSPRKSSSRRSRKEKSPDENFRDRSLSPWSPGRRLTTDTPTRKELSDSTNTP</sequence>
<dbReference type="Gene3D" id="3.30.70.330">
    <property type="match status" value="1"/>
</dbReference>
<evidence type="ECO:0000256" key="7">
    <source>
        <dbReference type="SAM" id="MobiDB-lite"/>
    </source>
</evidence>
<dbReference type="AlphaFoldDB" id="A0A8S1DIZ8"/>
<dbReference type="InterPro" id="IPR009145">
    <property type="entry name" value="U2AF_small"/>
</dbReference>
<feature type="zinc finger region" description="C3H1-type" evidence="6">
    <location>
        <begin position="162"/>
        <end position="190"/>
    </location>
</feature>
<dbReference type="GO" id="GO:0089701">
    <property type="term" value="C:U2AF complex"/>
    <property type="evidence" value="ECO:0007669"/>
    <property type="project" value="InterPro"/>
</dbReference>
<evidence type="ECO:0000256" key="6">
    <source>
        <dbReference type="PROSITE-ProRule" id="PRU00723"/>
    </source>
</evidence>
<evidence type="ECO:0000313" key="10">
    <source>
        <dbReference type="Proteomes" id="UP000494165"/>
    </source>
</evidence>
<evidence type="ECO:0000256" key="3">
    <source>
        <dbReference type="ARBA" id="ARBA00022771"/>
    </source>
</evidence>
<dbReference type="GO" id="GO:0008270">
    <property type="term" value="F:zinc ion binding"/>
    <property type="evidence" value="ECO:0007669"/>
    <property type="project" value="UniProtKB-KW"/>
</dbReference>
<dbReference type="GO" id="GO:0003723">
    <property type="term" value="F:RNA binding"/>
    <property type="evidence" value="ECO:0007669"/>
    <property type="project" value="UniProtKB-KW"/>
</dbReference>
<keyword evidence="5" id="KW-0694">RNA-binding</keyword>
<feature type="region of interest" description="Disordered" evidence="7">
    <location>
        <begin position="1"/>
        <end position="24"/>
    </location>
</feature>
<feature type="compositionally biased region" description="Basic residues" evidence="7">
    <location>
        <begin position="346"/>
        <end position="372"/>
    </location>
</feature>
<dbReference type="OrthoDB" id="75923at2759"/>
<dbReference type="SMART" id="SM00361">
    <property type="entry name" value="RRM_1"/>
    <property type="match status" value="1"/>
</dbReference>
<dbReference type="PROSITE" id="PS50103">
    <property type="entry name" value="ZF_C3H1"/>
    <property type="match status" value="1"/>
</dbReference>
<dbReference type="InterPro" id="IPR012677">
    <property type="entry name" value="Nucleotide-bd_a/b_plait_sf"/>
</dbReference>
<feature type="compositionally biased region" description="Basic and acidic residues" evidence="7">
    <location>
        <begin position="373"/>
        <end position="384"/>
    </location>
</feature>
<accession>A0A8S1DIZ8</accession>
<dbReference type="InterPro" id="IPR000571">
    <property type="entry name" value="Znf_CCCH"/>
</dbReference>
<keyword evidence="4 6" id="KW-0862">Zinc</keyword>
<gene>
    <name evidence="9" type="ORF">CLODIP_2_CD13892</name>
</gene>
<dbReference type="InterPro" id="IPR035979">
    <property type="entry name" value="RBD_domain_sf"/>
</dbReference>
<feature type="compositionally biased region" description="Basic residues" evidence="7">
    <location>
        <begin position="14"/>
        <end position="24"/>
    </location>
</feature>
<keyword evidence="2" id="KW-0677">Repeat</keyword>
<dbReference type="Proteomes" id="UP000494165">
    <property type="component" value="Unassembled WGS sequence"/>
</dbReference>
<keyword evidence="1 6" id="KW-0479">Metal-binding</keyword>
<reference evidence="9 10" key="1">
    <citation type="submission" date="2020-04" db="EMBL/GenBank/DDBJ databases">
        <authorList>
            <person name="Alioto T."/>
            <person name="Alioto T."/>
            <person name="Gomez Garrido J."/>
        </authorList>
    </citation>
    <scope>NUCLEOTIDE SEQUENCE [LARGE SCALE GENOMIC DNA]</scope>
</reference>
<dbReference type="EMBL" id="CADEPI010000222">
    <property type="protein sequence ID" value="CAB3381012.1"/>
    <property type="molecule type" value="Genomic_DNA"/>
</dbReference>
<dbReference type="GO" id="GO:0000398">
    <property type="term" value="P:mRNA splicing, via spliceosome"/>
    <property type="evidence" value="ECO:0007669"/>
    <property type="project" value="InterPro"/>
</dbReference>
<feature type="domain" description="C3H1-type" evidence="8">
    <location>
        <begin position="162"/>
        <end position="190"/>
    </location>
</feature>
<dbReference type="InterPro" id="IPR003954">
    <property type="entry name" value="RRM_euk-type"/>
</dbReference>
<proteinExistence type="predicted"/>
<dbReference type="SUPFAM" id="SSF54928">
    <property type="entry name" value="RNA-binding domain, RBD"/>
    <property type="match status" value="1"/>
</dbReference>
<keyword evidence="10" id="KW-1185">Reference proteome</keyword>
<evidence type="ECO:0000256" key="4">
    <source>
        <dbReference type="ARBA" id="ARBA00022833"/>
    </source>
</evidence>
<dbReference type="PRINTS" id="PR01848">
    <property type="entry name" value="U2AUXFACTOR"/>
</dbReference>
<evidence type="ECO:0000256" key="5">
    <source>
        <dbReference type="ARBA" id="ARBA00022884"/>
    </source>
</evidence>
<comment type="caution">
    <text evidence="9">The sequence shown here is derived from an EMBL/GenBank/DDBJ whole genome shotgun (WGS) entry which is preliminary data.</text>
</comment>